<organism evidence="2 3">
    <name type="scientific">Eubacterium pyruvativorans</name>
    <dbReference type="NCBI Taxonomy" id="155865"/>
    <lineage>
        <taxon>Bacteria</taxon>
        <taxon>Bacillati</taxon>
        <taxon>Bacillota</taxon>
        <taxon>Clostridia</taxon>
        <taxon>Eubacteriales</taxon>
        <taxon>Eubacteriaceae</taxon>
        <taxon>Eubacterium</taxon>
    </lineage>
</organism>
<accession>A0A1I7G6I6</accession>
<gene>
    <name evidence="2" type="ORF">SAMN05216508_1057</name>
</gene>
<reference evidence="2 3" key="1">
    <citation type="submission" date="2016-10" db="EMBL/GenBank/DDBJ databases">
        <authorList>
            <person name="de Groot N.N."/>
        </authorList>
    </citation>
    <scope>NUCLEOTIDE SEQUENCE [LARGE SCALE GENOMIC DNA]</scope>
    <source>
        <strain evidence="2 3">KHGC13</strain>
    </source>
</reference>
<keyword evidence="1" id="KW-1133">Transmembrane helix</keyword>
<dbReference type="EMBL" id="FPBT01000005">
    <property type="protein sequence ID" value="SFU44064.1"/>
    <property type="molecule type" value="Genomic_DNA"/>
</dbReference>
<proteinExistence type="predicted"/>
<feature type="transmembrane region" description="Helical" evidence="1">
    <location>
        <begin position="137"/>
        <end position="154"/>
    </location>
</feature>
<evidence type="ECO:0000313" key="2">
    <source>
        <dbReference type="EMBL" id="SFU44064.1"/>
    </source>
</evidence>
<evidence type="ECO:0000313" key="3">
    <source>
        <dbReference type="Proteomes" id="UP000198817"/>
    </source>
</evidence>
<feature type="transmembrane region" description="Helical" evidence="1">
    <location>
        <begin position="52"/>
        <end position="85"/>
    </location>
</feature>
<sequence length="167" mass="19293">MRRQWKNVIFYLICFLLQVFLRTLLPGLPAVPDVVLIMTAGLMFLSEEREQWMVYGLIFALIWDMVFGLYIGMGFAASLAVYLLVLAFLRNFQAEGFVLYLIYLAAVTLLYMLLSWVLSRIGGAPYGLLYVLKGYPARAIGNLIAGLILYYLSARENVRLRRKNWYR</sequence>
<dbReference type="STRING" id="155865.SAMN05216515_1068"/>
<keyword evidence="1" id="KW-0472">Membrane</keyword>
<feature type="transmembrane region" description="Helical" evidence="1">
    <location>
        <begin position="9"/>
        <end position="32"/>
    </location>
</feature>
<dbReference type="AlphaFoldDB" id="A0A1I7G6I6"/>
<protein>
    <recommendedName>
        <fullName evidence="4">Rod shape-determining protein MreD</fullName>
    </recommendedName>
</protein>
<keyword evidence="3" id="KW-1185">Reference proteome</keyword>
<keyword evidence="1" id="KW-0812">Transmembrane</keyword>
<evidence type="ECO:0000256" key="1">
    <source>
        <dbReference type="SAM" id="Phobius"/>
    </source>
</evidence>
<name>A0A1I7G6I6_9FIRM</name>
<evidence type="ECO:0008006" key="4">
    <source>
        <dbReference type="Google" id="ProtNLM"/>
    </source>
</evidence>
<dbReference type="Proteomes" id="UP000198817">
    <property type="component" value="Unassembled WGS sequence"/>
</dbReference>
<dbReference type="RefSeq" id="WP_090470496.1">
    <property type="nucleotide sequence ID" value="NZ_FOWF01000006.1"/>
</dbReference>
<feature type="transmembrane region" description="Helical" evidence="1">
    <location>
        <begin position="97"/>
        <end position="117"/>
    </location>
</feature>